<organism evidence="1 2">
    <name type="scientific">Candidatus Ordinivivax streblomastigis</name>
    <dbReference type="NCBI Taxonomy" id="2540710"/>
    <lineage>
        <taxon>Bacteria</taxon>
        <taxon>Pseudomonadati</taxon>
        <taxon>Bacteroidota</taxon>
        <taxon>Bacteroidia</taxon>
        <taxon>Bacteroidales</taxon>
        <taxon>Candidatus Ordinivivax</taxon>
    </lineage>
</organism>
<name>A0A5M8P339_9BACT</name>
<accession>A0A5M8P339</accession>
<evidence type="ECO:0000313" key="2">
    <source>
        <dbReference type="Proteomes" id="UP000324575"/>
    </source>
</evidence>
<protein>
    <submittedName>
        <fullName evidence="1">Uncharacterized protein</fullName>
    </submittedName>
</protein>
<evidence type="ECO:0000313" key="1">
    <source>
        <dbReference type="EMBL" id="KAA6302895.1"/>
    </source>
</evidence>
<comment type="caution">
    <text evidence="1">The sequence shown here is derived from an EMBL/GenBank/DDBJ whole genome shotgun (WGS) entry which is preliminary data.</text>
</comment>
<dbReference type="EMBL" id="SNRX01000005">
    <property type="protein sequence ID" value="KAA6302895.1"/>
    <property type="molecule type" value="Genomic_DNA"/>
</dbReference>
<reference evidence="1 2" key="1">
    <citation type="submission" date="2019-03" db="EMBL/GenBank/DDBJ databases">
        <title>Single cell metagenomics reveals metabolic interactions within the superorganism composed of flagellate Streblomastix strix and complex community of Bacteroidetes bacteria on its surface.</title>
        <authorList>
            <person name="Treitli S.C."/>
            <person name="Kolisko M."/>
            <person name="Husnik F."/>
            <person name="Keeling P."/>
            <person name="Hampl V."/>
        </authorList>
    </citation>
    <scope>NUCLEOTIDE SEQUENCE [LARGE SCALE GENOMIC DNA]</scope>
    <source>
        <strain evidence="1">St1</strain>
    </source>
</reference>
<dbReference type="Proteomes" id="UP000324575">
    <property type="component" value="Unassembled WGS sequence"/>
</dbReference>
<dbReference type="AlphaFoldDB" id="A0A5M8P339"/>
<proteinExistence type="predicted"/>
<sequence>MEKEESSKFIQQVFSDLVKQTVLPGFKFPGGAVSDRNLEASLTALKEKNRSEAGRNRIVDFCICQVFALSEFEKNYLSTKWKISHSFGKRALERFAASTPRSRYYEDQWLFKHGLSREKILEKNRSRKQHPLFKFIYPEYEEVTKKRMQGKEVGFYVCLVSTLLWTPFSPTCTRCLNVEKCKAATQRKYGELYRIRIEEYNKKH</sequence>
<gene>
    <name evidence="1" type="ORF">EZS26_001065</name>
</gene>